<evidence type="ECO:0000313" key="13">
    <source>
        <dbReference type="Proteomes" id="UP000290580"/>
    </source>
</evidence>
<evidence type="ECO:0000256" key="9">
    <source>
        <dbReference type="ARBA" id="ARBA00038592"/>
    </source>
</evidence>
<evidence type="ECO:0000256" key="5">
    <source>
        <dbReference type="ARBA" id="ARBA00022842"/>
    </source>
</evidence>
<dbReference type="GeneID" id="61750635"/>
<keyword evidence="1" id="KW-0540">Nuclease</keyword>
<name>A0AAD0WNP2_9BACT</name>
<comment type="subunit">
    <text evidence="9">Homodimer, forms a heterotetramer with a Cas2 homodimer.</text>
</comment>
<protein>
    <submittedName>
        <fullName evidence="11">CRISPR-associated endonuclease Cas1</fullName>
    </submittedName>
    <submittedName>
        <fullName evidence="10">CRISPR/Cas system-associated endonuclease Cas1</fullName>
    </submittedName>
</protein>
<dbReference type="Proteomes" id="UP000262029">
    <property type="component" value="Chromosome"/>
</dbReference>
<evidence type="ECO:0000256" key="3">
    <source>
        <dbReference type="ARBA" id="ARBA00022759"/>
    </source>
</evidence>
<evidence type="ECO:0000256" key="6">
    <source>
        <dbReference type="ARBA" id="ARBA00023118"/>
    </source>
</evidence>
<dbReference type="InterPro" id="IPR002729">
    <property type="entry name" value="CRISPR-assoc_Cas1"/>
</dbReference>
<dbReference type="GO" id="GO:0004519">
    <property type="term" value="F:endonuclease activity"/>
    <property type="evidence" value="ECO:0007669"/>
    <property type="project" value="UniProtKB-KW"/>
</dbReference>
<dbReference type="Pfam" id="PF01867">
    <property type="entry name" value="Cas_Cas1"/>
    <property type="match status" value="1"/>
</dbReference>
<keyword evidence="5" id="KW-0460">Magnesium</keyword>
<accession>A0AAD0WNP2</accession>
<evidence type="ECO:0000313" key="12">
    <source>
        <dbReference type="Proteomes" id="UP000262029"/>
    </source>
</evidence>
<keyword evidence="8" id="KW-0464">Manganese</keyword>
<evidence type="ECO:0000313" key="10">
    <source>
        <dbReference type="EMBL" id="AXX84700.1"/>
    </source>
</evidence>
<keyword evidence="6" id="KW-0051">Antiviral defense</keyword>
<dbReference type="EMBL" id="NXIC01000005">
    <property type="protein sequence ID" value="RXI25427.1"/>
    <property type="molecule type" value="Genomic_DNA"/>
</dbReference>
<evidence type="ECO:0000256" key="2">
    <source>
        <dbReference type="ARBA" id="ARBA00022723"/>
    </source>
</evidence>
<dbReference type="GO" id="GO:0003677">
    <property type="term" value="F:DNA binding"/>
    <property type="evidence" value="ECO:0007669"/>
    <property type="project" value="UniProtKB-KW"/>
</dbReference>
<evidence type="ECO:0000256" key="7">
    <source>
        <dbReference type="ARBA" id="ARBA00023125"/>
    </source>
</evidence>
<evidence type="ECO:0000256" key="8">
    <source>
        <dbReference type="ARBA" id="ARBA00023211"/>
    </source>
</evidence>
<dbReference type="Gene3D" id="1.20.120.920">
    <property type="entry name" value="CRISPR-associated endonuclease Cas1, C-terminal domain"/>
    <property type="match status" value="1"/>
</dbReference>
<keyword evidence="13" id="KW-1185">Reference proteome</keyword>
<dbReference type="CDD" id="cd09634">
    <property type="entry name" value="Cas1_I-II-III"/>
    <property type="match status" value="1"/>
</dbReference>
<dbReference type="InterPro" id="IPR042206">
    <property type="entry name" value="CRISPR-assoc_Cas1_C"/>
</dbReference>
<evidence type="ECO:0000256" key="4">
    <source>
        <dbReference type="ARBA" id="ARBA00022801"/>
    </source>
</evidence>
<organism evidence="10 12">
    <name type="scientific">Aliarcobacter skirrowii CCUG 10374</name>
    <dbReference type="NCBI Taxonomy" id="1032239"/>
    <lineage>
        <taxon>Bacteria</taxon>
        <taxon>Pseudomonadati</taxon>
        <taxon>Campylobacterota</taxon>
        <taxon>Epsilonproteobacteria</taxon>
        <taxon>Campylobacterales</taxon>
        <taxon>Arcobacteraceae</taxon>
        <taxon>Aliarcobacter</taxon>
    </lineage>
</organism>
<reference evidence="11 13" key="1">
    <citation type="submission" date="2017-09" db="EMBL/GenBank/DDBJ databases">
        <title>Genomics of the genus Arcobacter.</title>
        <authorList>
            <person name="Perez-Cataluna A."/>
            <person name="Figueras M.J."/>
            <person name="Salas-Masso N."/>
        </authorList>
    </citation>
    <scope>NUCLEOTIDE SEQUENCE [LARGE SCALE GENOMIC DNA]</scope>
    <source>
        <strain evidence="11 13">LMG 6621</strain>
    </source>
</reference>
<dbReference type="GO" id="GO:0046872">
    <property type="term" value="F:metal ion binding"/>
    <property type="evidence" value="ECO:0007669"/>
    <property type="project" value="UniProtKB-KW"/>
</dbReference>
<gene>
    <name evidence="10" type="primary">cas1</name>
    <name evidence="10" type="ORF">ASKIR_0882</name>
    <name evidence="11" type="ORF">CP959_08355</name>
</gene>
<dbReference type="EMBL" id="CP032099">
    <property type="protein sequence ID" value="AXX84700.1"/>
    <property type="molecule type" value="Genomic_DNA"/>
</dbReference>
<dbReference type="Proteomes" id="UP000290580">
    <property type="component" value="Unassembled WGS sequence"/>
</dbReference>
<evidence type="ECO:0000256" key="1">
    <source>
        <dbReference type="ARBA" id="ARBA00022722"/>
    </source>
</evidence>
<keyword evidence="3 10" id="KW-0255">Endonuclease</keyword>
<evidence type="ECO:0000313" key="11">
    <source>
        <dbReference type="EMBL" id="RXI25427.1"/>
    </source>
</evidence>
<keyword evidence="4" id="KW-0378">Hydrolase</keyword>
<reference evidence="10 12" key="2">
    <citation type="submission" date="2018-08" db="EMBL/GenBank/DDBJ databases">
        <title>Complete genome of the Arcobacter skirrowii type strain LMG 6621.</title>
        <authorList>
            <person name="Miller W.G."/>
            <person name="Yee E."/>
            <person name="Bono J.L."/>
        </authorList>
    </citation>
    <scope>NUCLEOTIDE SEQUENCE [LARGE SCALE GENOMIC DNA]</scope>
    <source>
        <strain evidence="10 12">CCUG 10374</strain>
    </source>
</reference>
<dbReference type="GO" id="GO:0016787">
    <property type="term" value="F:hydrolase activity"/>
    <property type="evidence" value="ECO:0007669"/>
    <property type="project" value="UniProtKB-KW"/>
</dbReference>
<dbReference type="GO" id="GO:0051607">
    <property type="term" value="P:defense response to virus"/>
    <property type="evidence" value="ECO:0007669"/>
    <property type="project" value="UniProtKB-KW"/>
</dbReference>
<dbReference type="PANTHER" id="PTHR34353">
    <property type="entry name" value="CRISPR-ASSOCIATED ENDONUCLEASE CAS1 1"/>
    <property type="match status" value="1"/>
</dbReference>
<dbReference type="InterPro" id="IPR050646">
    <property type="entry name" value="Cas1"/>
</dbReference>
<dbReference type="GO" id="GO:0043571">
    <property type="term" value="P:maintenance of CRISPR repeat elements"/>
    <property type="evidence" value="ECO:0007669"/>
    <property type="project" value="InterPro"/>
</dbReference>
<dbReference type="NCBIfam" id="TIGR00287">
    <property type="entry name" value="cas1"/>
    <property type="match status" value="1"/>
</dbReference>
<dbReference type="PANTHER" id="PTHR34353:SF2">
    <property type="entry name" value="CRISPR-ASSOCIATED ENDONUCLEASE CAS1 1"/>
    <property type="match status" value="1"/>
</dbReference>
<keyword evidence="7" id="KW-0238">DNA-binding</keyword>
<dbReference type="AlphaFoldDB" id="A0AAD0WNP2"/>
<proteinExistence type="predicted"/>
<dbReference type="RefSeq" id="WP_115588582.1">
    <property type="nucleotide sequence ID" value="NZ_CP032099.1"/>
</dbReference>
<sequence length="202" mass="23585">MIAKDILLDKVKLHKLHLEKYEIDLNIKLILKKIEKAQNIDELMGIEGSFAKTYFKEFFSLLPKNMHKNKRSKNPPQDPANAVLSLFYTLYYNIISIKLLTHGFEPSIGYLHTPFREHNALASDLMELFRADINEEVIQIFKENLLSLDDFTKKGGVYLKYEARSKIWKRFLELEARLKSKLDKEVANIRAKISKDILDEVA</sequence>
<keyword evidence="2" id="KW-0479">Metal-binding</keyword>